<protein>
    <submittedName>
        <fullName evidence="1">CAZy families GH3 protein</fullName>
    </submittedName>
</protein>
<organism evidence="1">
    <name type="scientific">uncultured Opitutus sp</name>
    <dbReference type="NCBI Taxonomy" id="296825"/>
    <lineage>
        <taxon>Bacteria</taxon>
        <taxon>Pseudomonadati</taxon>
        <taxon>Verrucomicrobiota</taxon>
        <taxon>Opitutia</taxon>
        <taxon>Opitutales</taxon>
        <taxon>Opitutaceae</taxon>
        <taxon>Opitutus</taxon>
        <taxon>environmental samples</taxon>
    </lineage>
</organism>
<sequence length="101" mass="11189">DRKHLELLNQDNKWVVEPGEFNIMIGASSENILLNSTLTVKEYGDIEEENAQKQTTNPISASANPEKAANAFDGNMNTSWTGNRGDYITLALDNDTKVTVF</sequence>
<accession>A0A060BSA0</accession>
<dbReference type="SUPFAM" id="SSF49785">
    <property type="entry name" value="Galactose-binding domain-like"/>
    <property type="match status" value="1"/>
</dbReference>
<dbReference type="InterPro" id="IPR008979">
    <property type="entry name" value="Galactose-bd-like_sf"/>
</dbReference>
<dbReference type="EMBL" id="KF118291">
    <property type="protein sequence ID" value="AIA85552.1"/>
    <property type="molecule type" value="Genomic_DNA"/>
</dbReference>
<reference evidence="1" key="1">
    <citation type="journal article" date="2013" name="Environ. Microbiol.">
        <title>Seasonally variable intestinal metagenomes of the red palm weevil (Rhynchophorus ferrugineus).</title>
        <authorList>
            <person name="Jia S."/>
            <person name="Zhang X."/>
            <person name="Zhang G."/>
            <person name="Yin A."/>
            <person name="Zhang S."/>
            <person name="Li F."/>
            <person name="Wang L."/>
            <person name="Zhao D."/>
            <person name="Yun Q."/>
            <person name="Tala"/>
            <person name="Wang J."/>
            <person name="Sun G."/>
            <person name="Baabdullah M."/>
            <person name="Yu X."/>
            <person name="Hu S."/>
            <person name="Al-Mssallem I.S."/>
            <person name="Yu J."/>
        </authorList>
    </citation>
    <scope>NUCLEOTIDE SEQUENCE</scope>
</reference>
<proteinExistence type="predicted"/>
<dbReference type="AlphaFoldDB" id="A0A060BSA0"/>
<dbReference type="Gene3D" id="2.60.40.10">
    <property type="entry name" value="Immunoglobulins"/>
    <property type="match status" value="1"/>
</dbReference>
<dbReference type="Gene3D" id="2.60.120.260">
    <property type="entry name" value="Galactose-binding domain-like"/>
    <property type="match status" value="1"/>
</dbReference>
<name>A0A060BSA0_9BACT</name>
<feature type="non-terminal residue" evidence="1">
    <location>
        <position position="1"/>
    </location>
</feature>
<dbReference type="InterPro" id="IPR013783">
    <property type="entry name" value="Ig-like_fold"/>
</dbReference>
<evidence type="ECO:0000313" key="1">
    <source>
        <dbReference type="EMBL" id="AIA85552.1"/>
    </source>
</evidence>
<feature type="non-terminal residue" evidence="1">
    <location>
        <position position="101"/>
    </location>
</feature>